<accession>A0A7I8K668</accession>
<organism evidence="1 2">
    <name type="scientific">Spirodela intermedia</name>
    <name type="common">Intermediate duckweed</name>
    <dbReference type="NCBI Taxonomy" id="51605"/>
    <lineage>
        <taxon>Eukaryota</taxon>
        <taxon>Viridiplantae</taxon>
        <taxon>Streptophyta</taxon>
        <taxon>Embryophyta</taxon>
        <taxon>Tracheophyta</taxon>
        <taxon>Spermatophyta</taxon>
        <taxon>Magnoliopsida</taxon>
        <taxon>Liliopsida</taxon>
        <taxon>Araceae</taxon>
        <taxon>Lemnoideae</taxon>
        <taxon>Spirodela</taxon>
    </lineage>
</organism>
<name>A0A7I8K668_SPIIN</name>
<keyword evidence="2" id="KW-1185">Reference proteome</keyword>
<proteinExistence type="predicted"/>
<dbReference type="AlphaFoldDB" id="A0A7I8K668"/>
<dbReference type="EMBL" id="LR746266">
    <property type="protein sequence ID" value="CAA7393108.1"/>
    <property type="molecule type" value="Genomic_DNA"/>
</dbReference>
<evidence type="ECO:0000313" key="1">
    <source>
        <dbReference type="EMBL" id="CAA7393108.1"/>
    </source>
</evidence>
<dbReference type="Proteomes" id="UP000663760">
    <property type="component" value="Chromosome 3"/>
</dbReference>
<protein>
    <submittedName>
        <fullName evidence="1">Uncharacterized protein</fullName>
    </submittedName>
</protein>
<sequence length="20" mass="2433">MPERSPKEVPWCLHSCWISF</sequence>
<gene>
    <name evidence="1" type="ORF">SI8410_03003906</name>
</gene>
<evidence type="ECO:0000313" key="2">
    <source>
        <dbReference type="Proteomes" id="UP000663760"/>
    </source>
</evidence>
<reference evidence="1" key="1">
    <citation type="submission" date="2020-02" db="EMBL/GenBank/DDBJ databases">
        <authorList>
            <person name="Scholz U."/>
            <person name="Mascher M."/>
            <person name="Fiebig A."/>
        </authorList>
    </citation>
    <scope>NUCLEOTIDE SEQUENCE</scope>
</reference>